<proteinExistence type="predicted"/>
<dbReference type="SUPFAM" id="SSF57850">
    <property type="entry name" value="RING/U-box"/>
    <property type="match status" value="1"/>
</dbReference>
<dbReference type="GO" id="GO:0061630">
    <property type="term" value="F:ubiquitin protein ligase activity"/>
    <property type="evidence" value="ECO:0007669"/>
    <property type="project" value="InterPro"/>
</dbReference>
<dbReference type="PROSITE" id="PS00518">
    <property type="entry name" value="ZF_RING_1"/>
    <property type="match status" value="1"/>
</dbReference>
<protein>
    <recommendedName>
        <fullName evidence="2">E3 ubiquitin-protein ligase RNF170</fullName>
    </recommendedName>
    <alternativeName>
        <fullName evidence="10">RING finger protein 170</fullName>
    </alternativeName>
    <alternativeName>
        <fullName evidence="9">RING-type E3 ubiquitin transferase RNF170</fullName>
    </alternativeName>
</protein>
<evidence type="ECO:0000259" key="13">
    <source>
        <dbReference type="PROSITE" id="PS50089"/>
    </source>
</evidence>
<evidence type="ECO:0000256" key="7">
    <source>
        <dbReference type="ARBA" id="ARBA00022989"/>
    </source>
</evidence>
<gene>
    <name evidence="14" type="ORF">Sjap_021396</name>
</gene>
<keyword evidence="5 11" id="KW-0863">Zinc-finger</keyword>
<reference evidence="14 15" key="1">
    <citation type="submission" date="2024-01" db="EMBL/GenBank/DDBJ databases">
        <title>Genome assemblies of Stephania.</title>
        <authorList>
            <person name="Yang L."/>
        </authorList>
    </citation>
    <scope>NUCLEOTIDE SEQUENCE [LARGE SCALE GENOMIC DNA]</scope>
    <source>
        <strain evidence="14">QJT</strain>
        <tissue evidence="14">Leaf</tissue>
    </source>
</reference>
<evidence type="ECO:0000313" key="15">
    <source>
        <dbReference type="Proteomes" id="UP001417504"/>
    </source>
</evidence>
<dbReference type="InterPro" id="IPR013083">
    <property type="entry name" value="Znf_RING/FYVE/PHD"/>
</dbReference>
<dbReference type="PROSITE" id="PS50089">
    <property type="entry name" value="ZF_RING_2"/>
    <property type="match status" value="1"/>
</dbReference>
<dbReference type="Gene3D" id="3.30.40.10">
    <property type="entry name" value="Zinc/RING finger domain, C3HC4 (zinc finger)"/>
    <property type="match status" value="1"/>
</dbReference>
<dbReference type="AlphaFoldDB" id="A0AAP0EMB1"/>
<feature type="transmembrane region" description="Helical" evidence="12">
    <location>
        <begin position="162"/>
        <end position="180"/>
    </location>
</feature>
<dbReference type="Pfam" id="PF06803">
    <property type="entry name" value="DUF1232"/>
    <property type="match status" value="1"/>
</dbReference>
<evidence type="ECO:0000256" key="6">
    <source>
        <dbReference type="ARBA" id="ARBA00022833"/>
    </source>
</evidence>
<dbReference type="GO" id="GO:0005789">
    <property type="term" value="C:endoplasmic reticulum membrane"/>
    <property type="evidence" value="ECO:0007669"/>
    <property type="project" value="UniProtKB-SubCell"/>
</dbReference>
<comment type="caution">
    <text evidence="14">The sequence shown here is derived from an EMBL/GenBank/DDBJ whole genome shotgun (WGS) entry which is preliminary data.</text>
</comment>
<dbReference type="SMART" id="SM00184">
    <property type="entry name" value="RING"/>
    <property type="match status" value="1"/>
</dbReference>
<evidence type="ECO:0000256" key="1">
    <source>
        <dbReference type="ARBA" id="ARBA00004127"/>
    </source>
</evidence>
<evidence type="ECO:0000256" key="5">
    <source>
        <dbReference type="ARBA" id="ARBA00022771"/>
    </source>
</evidence>
<evidence type="ECO:0000256" key="12">
    <source>
        <dbReference type="SAM" id="Phobius"/>
    </source>
</evidence>
<keyword evidence="6" id="KW-0862">Zinc</keyword>
<comment type="subcellular location">
    <subcellularLocation>
        <location evidence="1">Endomembrane system</location>
        <topology evidence="1">Multi-pass membrane protein</topology>
    </subcellularLocation>
</comment>
<evidence type="ECO:0000256" key="3">
    <source>
        <dbReference type="ARBA" id="ARBA00022692"/>
    </source>
</evidence>
<evidence type="ECO:0000256" key="11">
    <source>
        <dbReference type="PROSITE-ProRule" id="PRU00175"/>
    </source>
</evidence>
<evidence type="ECO:0000256" key="8">
    <source>
        <dbReference type="ARBA" id="ARBA00023136"/>
    </source>
</evidence>
<accession>A0AAP0EMB1</accession>
<evidence type="ECO:0000256" key="4">
    <source>
        <dbReference type="ARBA" id="ARBA00022723"/>
    </source>
</evidence>
<keyword evidence="8 12" id="KW-0472">Membrane</keyword>
<dbReference type="InterPro" id="IPR038896">
    <property type="entry name" value="RNF170"/>
</dbReference>
<dbReference type="EMBL" id="JBBNAE010000009">
    <property type="protein sequence ID" value="KAK9095899.1"/>
    <property type="molecule type" value="Genomic_DNA"/>
</dbReference>
<dbReference type="Proteomes" id="UP001417504">
    <property type="component" value="Unassembled WGS sequence"/>
</dbReference>
<dbReference type="GO" id="GO:0008270">
    <property type="term" value="F:zinc ion binding"/>
    <property type="evidence" value="ECO:0007669"/>
    <property type="project" value="UniProtKB-KW"/>
</dbReference>
<evidence type="ECO:0000256" key="10">
    <source>
        <dbReference type="ARBA" id="ARBA00031107"/>
    </source>
</evidence>
<keyword evidence="3 12" id="KW-0812">Transmembrane</keyword>
<keyword evidence="7 12" id="KW-1133">Transmembrane helix</keyword>
<dbReference type="PANTHER" id="PTHR22894:SF5">
    <property type="entry name" value="RING-TYPE DOMAIN-CONTAINING PROTEIN"/>
    <property type="match status" value="1"/>
</dbReference>
<dbReference type="InterPro" id="IPR010652">
    <property type="entry name" value="DUF1232"/>
</dbReference>
<feature type="transmembrane region" description="Helical" evidence="12">
    <location>
        <begin position="124"/>
        <end position="142"/>
    </location>
</feature>
<organism evidence="14 15">
    <name type="scientific">Stephania japonica</name>
    <dbReference type="NCBI Taxonomy" id="461633"/>
    <lineage>
        <taxon>Eukaryota</taxon>
        <taxon>Viridiplantae</taxon>
        <taxon>Streptophyta</taxon>
        <taxon>Embryophyta</taxon>
        <taxon>Tracheophyta</taxon>
        <taxon>Spermatophyta</taxon>
        <taxon>Magnoliopsida</taxon>
        <taxon>Ranunculales</taxon>
        <taxon>Menispermaceae</taxon>
        <taxon>Menispermoideae</taxon>
        <taxon>Cissampelideae</taxon>
        <taxon>Stephania</taxon>
    </lineage>
</organism>
<dbReference type="InterPro" id="IPR001841">
    <property type="entry name" value="Znf_RING"/>
</dbReference>
<evidence type="ECO:0000313" key="14">
    <source>
        <dbReference type="EMBL" id="KAK9095899.1"/>
    </source>
</evidence>
<feature type="domain" description="RING-type" evidence="13">
    <location>
        <begin position="12"/>
        <end position="55"/>
    </location>
</feature>
<keyword evidence="4" id="KW-0479">Metal-binding</keyword>
<sequence>MATDGPPANDYCSVCHEQFNQPCQANCSHWFCGNCIMRVWHHGPALQPCKCPLCRRLITLLVPSESMTRARDNSEVNGILLEIERYNRRFGGGSLTLLQRLRDMPFLLRRLVREMADPQRGFNLVLRARVILSIVVSIIYVLSPIDFIPEGVLGFIGFVDDILVALFFFLHIAAIYRAVLLNRHGGN</sequence>
<dbReference type="InterPro" id="IPR017907">
    <property type="entry name" value="Znf_RING_CS"/>
</dbReference>
<name>A0AAP0EMB1_9MAGN</name>
<dbReference type="PANTHER" id="PTHR22894">
    <property type="entry name" value="RING-TYPE DOMAIN-CONTAINING PROTEIN"/>
    <property type="match status" value="1"/>
</dbReference>
<dbReference type="CDD" id="cd16539">
    <property type="entry name" value="RING-HC_RNF113A_B"/>
    <property type="match status" value="1"/>
</dbReference>
<evidence type="ECO:0000256" key="2">
    <source>
        <dbReference type="ARBA" id="ARBA00014068"/>
    </source>
</evidence>
<evidence type="ECO:0000256" key="9">
    <source>
        <dbReference type="ARBA" id="ARBA00030110"/>
    </source>
</evidence>
<keyword evidence="15" id="KW-1185">Reference proteome</keyword>